<keyword evidence="3" id="KW-1185">Reference proteome</keyword>
<dbReference type="EMBL" id="CAAALY010018711">
    <property type="protein sequence ID" value="VEL13724.1"/>
    <property type="molecule type" value="Genomic_DNA"/>
</dbReference>
<feature type="compositionally biased region" description="Polar residues" evidence="1">
    <location>
        <begin position="136"/>
        <end position="151"/>
    </location>
</feature>
<proteinExistence type="predicted"/>
<accession>A0A448WK41</accession>
<reference evidence="2" key="1">
    <citation type="submission" date="2018-11" db="EMBL/GenBank/DDBJ databases">
        <authorList>
            <consortium name="Pathogen Informatics"/>
        </authorList>
    </citation>
    <scope>NUCLEOTIDE SEQUENCE</scope>
</reference>
<evidence type="ECO:0000256" key="1">
    <source>
        <dbReference type="SAM" id="MobiDB-lite"/>
    </source>
</evidence>
<organism evidence="2 3">
    <name type="scientific">Protopolystoma xenopodis</name>
    <dbReference type="NCBI Taxonomy" id="117903"/>
    <lineage>
        <taxon>Eukaryota</taxon>
        <taxon>Metazoa</taxon>
        <taxon>Spiralia</taxon>
        <taxon>Lophotrochozoa</taxon>
        <taxon>Platyhelminthes</taxon>
        <taxon>Monogenea</taxon>
        <taxon>Polyopisthocotylea</taxon>
        <taxon>Polystomatidea</taxon>
        <taxon>Polystomatidae</taxon>
        <taxon>Protopolystoma</taxon>
    </lineage>
</organism>
<feature type="region of interest" description="Disordered" evidence="1">
    <location>
        <begin position="69"/>
        <end position="88"/>
    </location>
</feature>
<feature type="region of interest" description="Disordered" evidence="1">
    <location>
        <begin position="101"/>
        <end position="151"/>
    </location>
</feature>
<protein>
    <submittedName>
        <fullName evidence="2">Uncharacterized protein</fullName>
    </submittedName>
</protein>
<evidence type="ECO:0000313" key="2">
    <source>
        <dbReference type="EMBL" id="VEL13724.1"/>
    </source>
</evidence>
<evidence type="ECO:0000313" key="3">
    <source>
        <dbReference type="Proteomes" id="UP000784294"/>
    </source>
</evidence>
<name>A0A448WK41_9PLAT</name>
<dbReference type="Proteomes" id="UP000784294">
    <property type="component" value="Unassembled WGS sequence"/>
</dbReference>
<comment type="caution">
    <text evidence="2">The sequence shown here is derived from an EMBL/GenBank/DDBJ whole genome shotgun (WGS) entry which is preliminary data.</text>
</comment>
<sequence length="151" mass="16391">MFLAKSSTRLRATTPLHHAATTALSDLKPFCLAALPYIWNAIPAFIQREFPLGPGSRFPSATHNRLSLREEPSAAQMPPGLKVRGPRGKFWEAKGTAMLTGRAGNRQRRCGTGRDITGQCSTNSGTRGAARITRPDQYQSNSAEQNQEPGA</sequence>
<dbReference type="AlphaFoldDB" id="A0A448WK41"/>
<gene>
    <name evidence="2" type="ORF">PXEA_LOCUS7164</name>
</gene>